<dbReference type="InterPro" id="IPR019251">
    <property type="entry name" value="DUF2231_TM"/>
</dbReference>
<evidence type="ECO:0000313" key="4">
    <source>
        <dbReference type="Proteomes" id="UP000292235"/>
    </source>
</evidence>
<dbReference type="EMBL" id="CP036455">
    <property type="protein sequence ID" value="QBI55430.1"/>
    <property type="molecule type" value="Genomic_DNA"/>
</dbReference>
<feature type="transmembrane region" description="Helical" evidence="1">
    <location>
        <begin position="47"/>
        <end position="76"/>
    </location>
</feature>
<feature type="domain" description="DUF2231" evidence="2">
    <location>
        <begin position="14"/>
        <end position="148"/>
    </location>
</feature>
<name>A0A4P6Q572_9ACTN</name>
<dbReference type="Proteomes" id="UP000292235">
    <property type="component" value="Chromosome"/>
</dbReference>
<gene>
    <name evidence="3" type="ORF">EKD16_18330</name>
</gene>
<proteinExistence type="predicted"/>
<evidence type="ECO:0000259" key="2">
    <source>
        <dbReference type="Pfam" id="PF09990"/>
    </source>
</evidence>
<dbReference type="KEGG" id="strr:EKD16_18330"/>
<keyword evidence="1" id="KW-0812">Transmembrane</keyword>
<feature type="transmembrane region" description="Helical" evidence="1">
    <location>
        <begin position="113"/>
        <end position="134"/>
    </location>
</feature>
<dbReference type="Pfam" id="PF09990">
    <property type="entry name" value="DUF2231"/>
    <property type="match status" value="1"/>
</dbReference>
<feature type="transmembrane region" description="Helical" evidence="1">
    <location>
        <begin position="21"/>
        <end position="41"/>
    </location>
</feature>
<keyword evidence="4" id="KW-1185">Reference proteome</keyword>
<evidence type="ECO:0000256" key="1">
    <source>
        <dbReference type="SAM" id="Phobius"/>
    </source>
</evidence>
<organism evidence="3 4">
    <name type="scientific">Streptomonospora litoralis</name>
    <dbReference type="NCBI Taxonomy" id="2498135"/>
    <lineage>
        <taxon>Bacteria</taxon>
        <taxon>Bacillati</taxon>
        <taxon>Actinomycetota</taxon>
        <taxon>Actinomycetes</taxon>
        <taxon>Streptosporangiales</taxon>
        <taxon>Nocardiopsidaceae</taxon>
        <taxon>Streptomonospora</taxon>
    </lineage>
</organism>
<dbReference type="PIRSF" id="PIRSF029509">
    <property type="entry name" value="UCP029509"/>
    <property type="match status" value="1"/>
</dbReference>
<dbReference type="InterPro" id="IPR016923">
    <property type="entry name" value="UCP029509"/>
</dbReference>
<accession>A0A4P6Q572</accession>
<sequence>MSNEPTPSRAAINGHPVHPMLVPLPIGAVVAALVADVGYVAEGSRAWALAGVWLVGAGLFSGLIAAAPGAVDFLAVRKIRRNRAALRHGAANGVLLVLLLVSFLLRLPDPEGGVLPSGLILTALSAAVLGYSGWLGGELSYRHMFGVDPR</sequence>
<dbReference type="AlphaFoldDB" id="A0A4P6Q572"/>
<keyword evidence="1" id="KW-0472">Membrane</keyword>
<evidence type="ECO:0000313" key="3">
    <source>
        <dbReference type="EMBL" id="QBI55430.1"/>
    </source>
</evidence>
<feature type="transmembrane region" description="Helical" evidence="1">
    <location>
        <begin position="88"/>
        <end position="107"/>
    </location>
</feature>
<keyword evidence="1" id="KW-1133">Transmembrane helix</keyword>
<protein>
    <recommendedName>
        <fullName evidence="2">DUF2231 domain-containing protein</fullName>
    </recommendedName>
</protein>
<dbReference type="RefSeq" id="WP_165498599.1">
    <property type="nucleotide sequence ID" value="NZ_CP036455.1"/>
</dbReference>
<reference evidence="3 4" key="1">
    <citation type="submission" date="2019-02" db="EMBL/GenBank/DDBJ databases">
        <authorList>
            <person name="Khodamoradi S."/>
            <person name="Hahnke R.L."/>
            <person name="Kaempfer P."/>
            <person name="Schumann P."/>
            <person name="Rohde M."/>
            <person name="Steinert M."/>
            <person name="Luzhetskyy A."/>
            <person name="Wink J."/>
            <person name="Ruckert C."/>
        </authorList>
    </citation>
    <scope>NUCLEOTIDE SEQUENCE [LARGE SCALE GENOMIC DNA]</scope>
    <source>
        <strain evidence="3 4">M2</strain>
    </source>
</reference>